<dbReference type="InParanoid" id="A0A2P6N3N4"/>
<keyword evidence="2" id="KW-1185">Reference proteome</keyword>
<reference evidence="1 2" key="1">
    <citation type="journal article" date="2018" name="Genome Biol. Evol.">
        <title>Multiple Roots of Fruiting Body Formation in Amoebozoa.</title>
        <authorList>
            <person name="Hillmann F."/>
            <person name="Forbes G."/>
            <person name="Novohradska S."/>
            <person name="Ferling I."/>
            <person name="Riege K."/>
            <person name="Groth M."/>
            <person name="Westermann M."/>
            <person name="Marz M."/>
            <person name="Spaller T."/>
            <person name="Winckler T."/>
            <person name="Schaap P."/>
            <person name="Glockner G."/>
        </authorList>
    </citation>
    <scope>NUCLEOTIDE SEQUENCE [LARGE SCALE GENOMIC DNA]</scope>
    <source>
        <strain evidence="1 2">Jena</strain>
    </source>
</reference>
<protein>
    <submittedName>
        <fullName evidence="1">Uncharacterized protein</fullName>
    </submittedName>
</protein>
<dbReference type="AlphaFoldDB" id="A0A2P6N3N4"/>
<name>A0A2P6N3N4_9EUKA</name>
<comment type="caution">
    <text evidence="1">The sequence shown here is derived from an EMBL/GenBank/DDBJ whole genome shotgun (WGS) entry which is preliminary data.</text>
</comment>
<accession>A0A2P6N3N4</accession>
<proteinExistence type="predicted"/>
<dbReference type="Proteomes" id="UP000241769">
    <property type="component" value="Unassembled WGS sequence"/>
</dbReference>
<dbReference type="EMBL" id="MDYQ01000217">
    <property type="protein sequence ID" value="PRP78543.1"/>
    <property type="molecule type" value="Genomic_DNA"/>
</dbReference>
<organism evidence="1 2">
    <name type="scientific">Planoprotostelium fungivorum</name>
    <dbReference type="NCBI Taxonomy" id="1890364"/>
    <lineage>
        <taxon>Eukaryota</taxon>
        <taxon>Amoebozoa</taxon>
        <taxon>Evosea</taxon>
        <taxon>Variosea</taxon>
        <taxon>Cavosteliida</taxon>
        <taxon>Cavosteliaceae</taxon>
        <taxon>Planoprotostelium</taxon>
    </lineage>
</organism>
<evidence type="ECO:0000313" key="1">
    <source>
        <dbReference type="EMBL" id="PRP78543.1"/>
    </source>
</evidence>
<gene>
    <name evidence="1" type="ORF">PROFUN_13600</name>
</gene>
<sequence>MEVKEEEIISSRQEYYRLQLETLRRQRSIFQKKQTLVKSQKESSENQITLSSLDREYQALNTQLERRIIALCEFDATELAPVVQNYHKRQLTSQRECEGPSFGSTLNDRSAFESFRGLFSFTRRTRRITFDESDTLR</sequence>
<evidence type="ECO:0000313" key="2">
    <source>
        <dbReference type="Proteomes" id="UP000241769"/>
    </source>
</evidence>